<evidence type="ECO:0000256" key="2">
    <source>
        <dbReference type="SAM" id="SignalP"/>
    </source>
</evidence>
<reference evidence="4" key="1">
    <citation type="submission" date="2019-03" db="EMBL/GenBank/DDBJ databases">
        <title>Lake Tanganyika Metagenome-Assembled Genomes (MAGs).</title>
        <authorList>
            <person name="Tran P."/>
        </authorList>
    </citation>
    <scope>NUCLEOTIDE SEQUENCE</scope>
    <source>
        <strain evidence="4">K_DeepCast_150m_m2_040</strain>
    </source>
</reference>
<feature type="chain" id="PRO_5038141914" description="Gingipain domain-containing protein" evidence="2">
    <location>
        <begin position="19"/>
        <end position="483"/>
    </location>
</feature>
<dbReference type="InterPro" id="IPR029031">
    <property type="entry name" value="Gingipain_N_sf"/>
</dbReference>
<dbReference type="Proteomes" id="UP000779900">
    <property type="component" value="Unassembled WGS sequence"/>
</dbReference>
<accession>A0A937XHI7</accession>
<dbReference type="InterPro" id="IPR029030">
    <property type="entry name" value="Caspase-like_dom_sf"/>
</dbReference>
<dbReference type="AlphaFoldDB" id="A0A937XHI7"/>
<dbReference type="GO" id="GO:0006508">
    <property type="term" value="P:proteolysis"/>
    <property type="evidence" value="ECO:0007669"/>
    <property type="project" value="InterPro"/>
</dbReference>
<keyword evidence="1 2" id="KW-0732">Signal</keyword>
<sequence>MRQVLCAAALLLPAIVSGQPYDHVTVTTDSFVTRFAPLGAWLENNVGLADTTVSAEAIYASFPGRDRAEKIRSFIRHAYQNWGTTHVLLGGDDDILPCRKGWVDASSILPPIKDTVPTDLYFSDLDGDWDRDGDSLFGEVEDSVDLYPDVHVARLPATYISSVDLFVDKFLAYCADSSAAYLRNVLLTGFDISHNPEVLGEATMELYDSAYLPQSMKPCTRVYDSHTGNHRTAVLNALNAGQHIYIQWDHGGTDAYGCGWENHNWTLGRADVQNLTNGPNYTIFIAVGCLTGHFDGMDCILEYALGAPNGGAVAGIGNSRLGVLDAYNPQRKYAAMMVEGFVSSLFGHSGPGSLEDFTASRARAAPFADTNLVSRWSDYEMNLMGAPAMPVWVTSGSGVEENHKPRASSPKLGTTVVRGVLFLPRDMTELPGNSDRVPRPLLLDICGRSVMTLKPGPNHVSHLASGVYFVCAAQRVNRVVVAR</sequence>
<comment type="caution">
    <text evidence="4">The sequence shown here is derived from an EMBL/GenBank/DDBJ whole genome shotgun (WGS) entry which is preliminary data.</text>
</comment>
<dbReference type="GO" id="GO:0008234">
    <property type="term" value="F:cysteine-type peptidase activity"/>
    <property type="evidence" value="ECO:0007669"/>
    <property type="project" value="InterPro"/>
</dbReference>
<feature type="signal peptide" evidence="2">
    <location>
        <begin position="1"/>
        <end position="18"/>
    </location>
</feature>
<organism evidence="4 5">
    <name type="scientific">candidate division WOR-3 bacterium</name>
    <dbReference type="NCBI Taxonomy" id="2052148"/>
    <lineage>
        <taxon>Bacteria</taxon>
        <taxon>Bacteria division WOR-3</taxon>
    </lineage>
</organism>
<dbReference type="Gene3D" id="3.40.50.1460">
    <property type="match status" value="1"/>
</dbReference>
<dbReference type="Pfam" id="PF01364">
    <property type="entry name" value="Peptidase_C25"/>
    <property type="match status" value="1"/>
</dbReference>
<name>A0A937XHI7_UNCW3</name>
<gene>
    <name evidence="4" type="ORF">FJY68_08010</name>
</gene>
<proteinExistence type="predicted"/>
<protein>
    <recommendedName>
        <fullName evidence="3">Gingipain domain-containing protein</fullName>
    </recommendedName>
</protein>
<dbReference type="SUPFAM" id="SSF52129">
    <property type="entry name" value="Caspase-like"/>
    <property type="match status" value="1"/>
</dbReference>
<feature type="domain" description="Gingipain" evidence="3">
    <location>
        <begin position="25"/>
        <end position="390"/>
    </location>
</feature>
<dbReference type="EMBL" id="VGIR01000043">
    <property type="protein sequence ID" value="MBM3331778.1"/>
    <property type="molecule type" value="Genomic_DNA"/>
</dbReference>
<evidence type="ECO:0000259" key="3">
    <source>
        <dbReference type="Pfam" id="PF01364"/>
    </source>
</evidence>
<dbReference type="InterPro" id="IPR001769">
    <property type="entry name" value="Gingipain"/>
</dbReference>
<dbReference type="Gene3D" id="3.40.50.10390">
    <property type="entry name" value="Gingipain r, domain 1"/>
    <property type="match status" value="1"/>
</dbReference>
<evidence type="ECO:0000313" key="5">
    <source>
        <dbReference type="Proteomes" id="UP000779900"/>
    </source>
</evidence>
<evidence type="ECO:0000313" key="4">
    <source>
        <dbReference type="EMBL" id="MBM3331778.1"/>
    </source>
</evidence>
<evidence type="ECO:0000256" key="1">
    <source>
        <dbReference type="ARBA" id="ARBA00022729"/>
    </source>
</evidence>